<evidence type="ECO:0000313" key="6">
    <source>
        <dbReference type="Proteomes" id="UP000009131"/>
    </source>
</evidence>
<feature type="region of interest" description="Disordered" evidence="2">
    <location>
        <begin position="1"/>
        <end position="39"/>
    </location>
</feature>
<dbReference type="RefSeq" id="XP_014569727.1">
    <property type="nucleotide sequence ID" value="XM_014714241.1"/>
</dbReference>
<dbReference type="InParanoid" id="G7DYW1"/>
<keyword evidence="3" id="KW-1133">Transmembrane helix</keyword>
<proteinExistence type="inferred from homology"/>
<feature type="transmembrane region" description="Helical" evidence="3">
    <location>
        <begin position="50"/>
        <end position="67"/>
    </location>
</feature>
<dbReference type="Proteomes" id="UP000009131">
    <property type="component" value="Unassembled WGS sequence"/>
</dbReference>
<evidence type="ECO:0000256" key="2">
    <source>
        <dbReference type="SAM" id="MobiDB-lite"/>
    </source>
</evidence>
<reference evidence="5 6" key="1">
    <citation type="journal article" date="2011" name="J. Gen. Appl. Microbiol.">
        <title>Draft genome sequencing of the enigmatic basidiomycete Mixia osmundae.</title>
        <authorList>
            <person name="Nishida H."/>
            <person name="Nagatsuka Y."/>
            <person name="Sugiyama J."/>
        </authorList>
    </citation>
    <scope>NUCLEOTIDE SEQUENCE [LARGE SCALE GENOMIC DNA]</scope>
    <source>
        <strain evidence="6">CBS 9802 / IAM 14324 / JCM 22182 / KY 12970</strain>
    </source>
</reference>
<evidence type="ECO:0000256" key="3">
    <source>
        <dbReference type="SAM" id="Phobius"/>
    </source>
</evidence>
<organism evidence="5 6">
    <name type="scientific">Mixia osmundae (strain CBS 9802 / IAM 14324 / JCM 22182 / KY 12970)</name>
    <dbReference type="NCBI Taxonomy" id="764103"/>
    <lineage>
        <taxon>Eukaryota</taxon>
        <taxon>Fungi</taxon>
        <taxon>Dikarya</taxon>
        <taxon>Basidiomycota</taxon>
        <taxon>Pucciniomycotina</taxon>
        <taxon>Mixiomycetes</taxon>
        <taxon>Mixiales</taxon>
        <taxon>Mixiaceae</taxon>
        <taxon>Mixia</taxon>
    </lineage>
</organism>
<dbReference type="Pfam" id="PF03016">
    <property type="entry name" value="Exostosin_GT47"/>
    <property type="match status" value="1"/>
</dbReference>
<gene>
    <name evidence="5" type="primary">Mo02428</name>
    <name evidence="5" type="ORF">E5Q_02428</name>
</gene>
<feature type="compositionally biased region" description="Basic and acidic residues" evidence="2">
    <location>
        <begin position="13"/>
        <end position="22"/>
    </location>
</feature>
<evidence type="ECO:0000313" key="5">
    <source>
        <dbReference type="EMBL" id="GAA95771.1"/>
    </source>
</evidence>
<keyword evidence="3" id="KW-0812">Transmembrane</keyword>
<comment type="caution">
    <text evidence="5">The sequence shown here is derived from an EMBL/GenBank/DDBJ whole genome shotgun (WGS) entry which is preliminary data.</text>
</comment>
<reference evidence="5 6" key="2">
    <citation type="journal article" date="2012" name="Open Biol.">
        <title>Characteristics of nucleosomes and linker DNA regions on the genome of the basidiomycete Mixia osmundae revealed by mono- and dinucleosome mapping.</title>
        <authorList>
            <person name="Nishida H."/>
            <person name="Kondo S."/>
            <person name="Matsumoto T."/>
            <person name="Suzuki Y."/>
            <person name="Yoshikawa H."/>
            <person name="Taylor T.D."/>
            <person name="Sugiyama J."/>
        </authorList>
    </citation>
    <scope>NUCLEOTIDE SEQUENCE [LARGE SCALE GENOMIC DNA]</scope>
    <source>
        <strain evidence="6">CBS 9802 / IAM 14324 / JCM 22182 / KY 12970</strain>
    </source>
</reference>
<dbReference type="AlphaFoldDB" id="G7DYW1"/>
<dbReference type="STRING" id="764103.G7DYW1"/>
<dbReference type="HOGENOM" id="CLU_537570_0_0_1"/>
<dbReference type="InterPro" id="IPR040911">
    <property type="entry name" value="Exostosin_GT47"/>
</dbReference>
<comment type="similarity">
    <text evidence="1">Belongs to the glycosyltransferase 47 family.</text>
</comment>
<dbReference type="InterPro" id="IPR004263">
    <property type="entry name" value="Exostosin"/>
</dbReference>
<protein>
    <recommendedName>
        <fullName evidence="4">Exostosin GT47 domain-containing protein</fullName>
    </recommendedName>
</protein>
<name>G7DYW1_MIXOS</name>
<evidence type="ECO:0000259" key="4">
    <source>
        <dbReference type="Pfam" id="PF03016"/>
    </source>
</evidence>
<dbReference type="GO" id="GO:0016757">
    <property type="term" value="F:glycosyltransferase activity"/>
    <property type="evidence" value="ECO:0007669"/>
    <property type="project" value="InterPro"/>
</dbReference>
<accession>G7DYW1</accession>
<dbReference type="PANTHER" id="PTHR11062:SF281">
    <property type="entry name" value="EXOSTOSIN-LIKE 2"/>
    <property type="match status" value="1"/>
</dbReference>
<dbReference type="OrthoDB" id="408493at2759"/>
<dbReference type="EMBL" id="BABT02000062">
    <property type="protein sequence ID" value="GAA95771.1"/>
    <property type="molecule type" value="Genomic_DNA"/>
</dbReference>
<sequence>MYSQHTARVRSISTRDADDRTRLPPLLHDSYQPPSRSPLDTIYRKHRRKLLLLGGGLCLCAMAYRHHDSFIDTLHLTTQTPQQRPVTIAFADVDHLNKLAALCAGVCSSRTLDAPSDDEAVDLDALDTELLSQWGSDGLGPFSNAYTDGSDPFVPFQRRDTDQFALGRILTHRFSRYVGLVNDTDQADFVFLPLLTREFAHCRPCEDRQGIAWDGKSIGHEITDRYVELLQTFKSRRAYPSIIVPLSLIRRDYEGNLLKKSVSKVFDKDLLPIGIEREPWYPPEIIPHFIMAPYPSFWHLRHSAELIKQSSSERRKRHKRNDAILISFNGKIVPNSPNSGKGPYNGFALRQALNDQLEAARIAGVEGVSMLVSTPSGFSSGFDSIFEEMQHSTFCLEPPGDSSTRKGFYDAILMGCIPVIFRPHTYIEVSTPQGPVTETSLYVPEDQVVDGSLDIVSHLRAIPARVISEKRDAMDRHRPHVQYSLDATDSQDAFAQIVTHMSKIAMS</sequence>
<dbReference type="PANTHER" id="PTHR11062">
    <property type="entry name" value="EXOSTOSIN HEPARAN SULFATE GLYCOSYLTRANSFERASE -RELATED"/>
    <property type="match status" value="1"/>
</dbReference>
<dbReference type="eggNOG" id="KOG1021">
    <property type="taxonomic scope" value="Eukaryota"/>
</dbReference>
<feature type="domain" description="Exostosin GT47" evidence="4">
    <location>
        <begin position="291"/>
        <end position="450"/>
    </location>
</feature>
<keyword evidence="6" id="KW-1185">Reference proteome</keyword>
<evidence type="ECO:0000256" key="1">
    <source>
        <dbReference type="ARBA" id="ARBA00010271"/>
    </source>
</evidence>
<keyword evidence="3" id="KW-0472">Membrane</keyword>
<feature type="compositionally biased region" description="Polar residues" evidence="2">
    <location>
        <begin position="1"/>
        <end position="12"/>
    </location>
</feature>